<gene>
    <name evidence="2" type="ORF">BHF65_05970</name>
</gene>
<evidence type="ECO:0000313" key="2">
    <source>
        <dbReference type="EMBL" id="AOO73787.1"/>
    </source>
</evidence>
<evidence type="ECO:0000256" key="1">
    <source>
        <dbReference type="SAM" id="SignalP"/>
    </source>
</evidence>
<dbReference type="GO" id="GO:0005975">
    <property type="term" value="P:carbohydrate metabolic process"/>
    <property type="evidence" value="ECO:0007669"/>
    <property type="project" value="InterPro"/>
</dbReference>
<accession>A0A1D7TS45</accession>
<keyword evidence="1" id="KW-0732">Signal</keyword>
<dbReference type="InterPro" id="IPR012341">
    <property type="entry name" value="6hp_glycosidase-like_sf"/>
</dbReference>
<proteinExistence type="predicted"/>
<feature type="chain" id="PRO_5009099622" evidence="1">
    <location>
        <begin position="27"/>
        <end position="351"/>
    </location>
</feature>
<dbReference type="GO" id="GO:0016787">
    <property type="term" value="F:hydrolase activity"/>
    <property type="evidence" value="ECO:0007669"/>
    <property type="project" value="UniProtKB-KW"/>
</dbReference>
<reference evidence="2 3" key="1">
    <citation type="submission" date="2016-09" db="EMBL/GenBank/DDBJ databases">
        <title>Complete Genome Sequence of Lactobacillus salivarius Jin.</title>
        <authorList>
            <person name="Jin N."/>
            <person name="Li C."/>
            <person name="Wang M."/>
            <person name="Ren D."/>
            <person name="Di Y."/>
            <person name="Pan R."/>
            <person name="Du S."/>
            <person name="Lu H."/>
            <person name="Li X."/>
            <person name="Tian M."/>
        </authorList>
    </citation>
    <scope>NUCLEOTIDE SEQUENCE [LARGE SCALE GENOMIC DNA]</scope>
    <source>
        <strain evidence="2 3">CICC 23174</strain>
    </source>
</reference>
<dbReference type="SUPFAM" id="SSF48208">
    <property type="entry name" value="Six-hairpin glycosidases"/>
    <property type="match status" value="1"/>
</dbReference>
<sequence>MLKIWKRSLLILICLLATNFPNLVKADTVTSSDALVHFIVNKLTGKYGIYTNYLAKTGNDDTLATGHQYLSESSGYYLQYLAETKQNKKFRAFYALTKKTFYRQGVFLYRFDAKHPDKYQVNATVDDLRIISALMTYDKVNHIKKYQSEVKDLYKKLSIRVKQAGLLTDMYSLDSKTHNQLVTLCYQDLFVLKKLDSRSYHKALRVVEGGKISREVPLYYQSYNLKDKKYAKDKLVTPQLLITFLHLAEVDKLPKNSLNWVKQKVDTQTLYNAYSVTGKAEDKSTSAANYAIAMMIGNAVHDDQLYDAAKKVLLSMQVTDKKSEIYGSFGDSKTKQVYSFNELNALVALNQ</sequence>
<dbReference type="InterPro" id="IPR008928">
    <property type="entry name" value="6-hairpin_glycosidase_sf"/>
</dbReference>
<dbReference type="Gene3D" id="1.50.10.10">
    <property type="match status" value="1"/>
</dbReference>
<keyword evidence="2" id="KW-0378">Hydrolase</keyword>
<dbReference type="RefSeq" id="WP_069469207.1">
    <property type="nucleotide sequence ID" value="NZ_CP017107.1"/>
</dbReference>
<name>A0A1D7TS45_9LACO</name>
<protein>
    <submittedName>
        <fullName evidence="2">Glycoside hydrolase family 8</fullName>
    </submittedName>
</protein>
<dbReference type="AlphaFoldDB" id="A0A1D7TS45"/>
<dbReference type="Proteomes" id="UP000094723">
    <property type="component" value="Chromosome"/>
</dbReference>
<organism evidence="2 3">
    <name type="scientific">Ligilactobacillus salivarius</name>
    <dbReference type="NCBI Taxonomy" id="1624"/>
    <lineage>
        <taxon>Bacteria</taxon>
        <taxon>Bacillati</taxon>
        <taxon>Bacillota</taxon>
        <taxon>Bacilli</taxon>
        <taxon>Lactobacillales</taxon>
        <taxon>Lactobacillaceae</taxon>
        <taxon>Ligilactobacillus</taxon>
    </lineage>
</organism>
<feature type="signal peptide" evidence="1">
    <location>
        <begin position="1"/>
        <end position="26"/>
    </location>
</feature>
<evidence type="ECO:0000313" key="3">
    <source>
        <dbReference type="Proteomes" id="UP000094723"/>
    </source>
</evidence>
<dbReference type="EMBL" id="CP017107">
    <property type="protein sequence ID" value="AOO73787.1"/>
    <property type="molecule type" value="Genomic_DNA"/>
</dbReference>